<comment type="catalytic activity">
    <reaction evidence="2">
        <text>3 S-adenosyl-L-methionine = nicotianamine + 3 S-methyl-5'-thioadenosine + 3 H(+)</text>
        <dbReference type="Rhea" id="RHEA:16481"/>
        <dbReference type="ChEBI" id="CHEBI:15378"/>
        <dbReference type="ChEBI" id="CHEBI:17509"/>
        <dbReference type="ChEBI" id="CHEBI:58249"/>
        <dbReference type="ChEBI" id="CHEBI:59789"/>
        <dbReference type="EC" id="2.5.1.43"/>
    </reaction>
</comment>
<reference evidence="3 4" key="1">
    <citation type="journal article" date="2017" name="Plant Biotechnol. J.">
        <title>A comprehensive draft genome sequence for lupin (Lupinus angustifolius), an emerging health food: insights into plant-microbe interactions and legume evolution.</title>
        <authorList>
            <person name="Hane J.K."/>
            <person name="Ming Y."/>
            <person name="Kamphuis L.G."/>
            <person name="Nelson M.N."/>
            <person name="Garg G."/>
            <person name="Atkins C.A."/>
            <person name="Bayer P.E."/>
            <person name="Bravo A."/>
            <person name="Bringans S."/>
            <person name="Cannon S."/>
            <person name="Edwards D."/>
            <person name="Foley R."/>
            <person name="Gao L.L."/>
            <person name="Harrison M.J."/>
            <person name="Huang W."/>
            <person name="Hurgobin B."/>
            <person name="Li S."/>
            <person name="Liu C.W."/>
            <person name="McGrath A."/>
            <person name="Morahan G."/>
            <person name="Murray J."/>
            <person name="Weller J."/>
            <person name="Jian J."/>
            <person name="Singh K.B."/>
        </authorList>
    </citation>
    <scope>NUCLEOTIDE SEQUENCE</scope>
    <source>
        <strain evidence="4">cv. Tanjil</strain>
        <tissue evidence="3">Whole plant</tissue>
    </source>
</reference>
<proteinExistence type="inferred from homology"/>
<dbReference type="EC" id="2.5.1.43" evidence="2"/>
<dbReference type="CDD" id="cd02440">
    <property type="entry name" value="AdoMet_MTases"/>
    <property type="match status" value="1"/>
</dbReference>
<comment type="similarity">
    <text evidence="1 2">Belongs to the nicotianamine synthase (NAS)-like family.</text>
</comment>
<dbReference type="GO" id="GO:0030418">
    <property type="term" value="P:nicotianamine biosynthetic process"/>
    <property type="evidence" value="ECO:0007669"/>
    <property type="project" value="UniProtKB-UniRule"/>
</dbReference>
<keyword evidence="2" id="KW-0949">S-adenosyl-L-methionine</keyword>
<sequence>MESFQSFYFDTEISAEIFIDQIMKLHASISKLESLRISEEVKSLLGNLAKLCTLLPSTIDIKAFPQEVLSIRESLNNFVSQAEGLLELEFSTLISHKPNPLKYLTEYSYYAHYVRITSIESKILKENGIGNAKKVAFVGSGAMPLSSILMATNHMESTHFDNFDIDENANEVARRIVASDAALEKRMKFETQDIMEVKEKLGQYDCIILAALVGMNREDKVKILGHIRMYMKEGGILIVRSAKGARTFIYPYVEDHDFVNFQLLTTFQPRHALVHSVLRKKPKAQHQKSHM</sequence>
<dbReference type="Pfam" id="PF03059">
    <property type="entry name" value="NAS"/>
    <property type="match status" value="1"/>
</dbReference>
<dbReference type="PANTHER" id="PTHR32266:SF11">
    <property type="entry name" value="NICOTIANAMINE SYNTHASE"/>
    <property type="match status" value="1"/>
</dbReference>
<dbReference type="AlphaFoldDB" id="A0A4P1RB13"/>
<accession>A0A4P1RB13</accession>
<evidence type="ECO:0000313" key="3">
    <source>
        <dbReference type="EMBL" id="OIW06454.1"/>
    </source>
</evidence>
<dbReference type="PROSITE" id="PS51142">
    <property type="entry name" value="NAS"/>
    <property type="match status" value="1"/>
</dbReference>
<dbReference type="InterPro" id="IPR004298">
    <property type="entry name" value="Nicotian_synth"/>
</dbReference>
<dbReference type="EMBL" id="CM007368">
    <property type="protein sequence ID" value="OIW06454.1"/>
    <property type="molecule type" value="Genomic_DNA"/>
</dbReference>
<dbReference type="GO" id="GO:0030410">
    <property type="term" value="F:nicotianamine synthase activity"/>
    <property type="evidence" value="ECO:0007669"/>
    <property type="project" value="UniProtKB-UniRule"/>
</dbReference>
<dbReference type="Gene3D" id="3.40.50.150">
    <property type="entry name" value="Vaccinia Virus protein VP39"/>
    <property type="match status" value="1"/>
</dbReference>
<dbReference type="SUPFAM" id="SSF53335">
    <property type="entry name" value="S-adenosyl-L-methionine-dependent methyltransferases"/>
    <property type="match status" value="1"/>
</dbReference>
<organism evidence="3 4">
    <name type="scientific">Lupinus angustifolius</name>
    <name type="common">Narrow-leaved blue lupine</name>
    <dbReference type="NCBI Taxonomy" id="3871"/>
    <lineage>
        <taxon>Eukaryota</taxon>
        <taxon>Viridiplantae</taxon>
        <taxon>Streptophyta</taxon>
        <taxon>Embryophyta</taxon>
        <taxon>Tracheophyta</taxon>
        <taxon>Spermatophyta</taxon>
        <taxon>Magnoliopsida</taxon>
        <taxon>eudicotyledons</taxon>
        <taxon>Gunneridae</taxon>
        <taxon>Pentapetalae</taxon>
        <taxon>rosids</taxon>
        <taxon>fabids</taxon>
        <taxon>Fabales</taxon>
        <taxon>Fabaceae</taxon>
        <taxon>Papilionoideae</taxon>
        <taxon>50 kb inversion clade</taxon>
        <taxon>genistoids sensu lato</taxon>
        <taxon>core genistoids</taxon>
        <taxon>Genisteae</taxon>
        <taxon>Lupinus</taxon>
    </lineage>
</organism>
<dbReference type="PANTHER" id="PTHR32266">
    <property type="entry name" value="NICOTIANAMINE SYNTHASE 3"/>
    <property type="match status" value="1"/>
</dbReference>
<evidence type="ECO:0000256" key="2">
    <source>
        <dbReference type="RuleBase" id="RU368095"/>
    </source>
</evidence>
<gene>
    <name evidence="3" type="ORF">TanjilG_05225</name>
</gene>
<evidence type="ECO:0000313" key="4">
    <source>
        <dbReference type="Proteomes" id="UP000188354"/>
    </source>
</evidence>
<keyword evidence="4" id="KW-1185">Reference proteome</keyword>
<keyword evidence="2" id="KW-0808">Transferase</keyword>
<dbReference type="Gramene" id="OIW06454">
    <property type="protein sequence ID" value="OIW06454"/>
    <property type="gene ID" value="TanjilG_05225"/>
</dbReference>
<dbReference type="InterPro" id="IPR029063">
    <property type="entry name" value="SAM-dependent_MTases_sf"/>
</dbReference>
<dbReference type="Proteomes" id="UP000188354">
    <property type="component" value="Chromosome LG08"/>
</dbReference>
<evidence type="ECO:0000256" key="1">
    <source>
        <dbReference type="ARBA" id="ARBA00007009"/>
    </source>
</evidence>
<name>A0A4P1RB13_LUPAN</name>
<protein>
    <recommendedName>
        <fullName evidence="2">Nicotianamine synthase</fullName>
        <ecNumber evidence="2">2.5.1.43</ecNumber>
    </recommendedName>
</protein>
<comment type="function">
    <text evidence="2">Synthesizes nicotianamine, a polyamine which serves as a sensor for the physiological iron status within the plant, and/or might be involved in the transport of iron.</text>
</comment>